<sequence>MDSLNRFESKTTHRLIRLEYGVGLAVSLALFALHLDEVRWLPAIFLFAYIDVIGYLPGLIAHHRSEDGEVARVYYVLYNVMHSVTTQSVVVGLWLLVYGFEWALLVVPIHLCGDRALFGNFMRTFYAPFEPKKLPAFAEFERTLTDRTARGAETLERI</sequence>
<evidence type="ECO:0000313" key="2">
    <source>
        <dbReference type="EMBL" id="MBH0781577.1"/>
    </source>
</evidence>
<evidence type="ECO:0008006" key="4">
    <source>
        <dbReference type="Google" id="ProtNLM"/>
    </source>
</evidence>
<feature type="transmembrane region" description="Helical" evidence="1">
    <location>
        <begin position="40"/>
        <end position="61"/>
    </location>
</feature>
<keyword evidence="3" id="KW-1185">Reference proteome</keyword>
<reference evidence="2" key="1">
    <citation type="submission" date="2020-11" db="EMBL/GenBank/DDBJ databases">
        <title>Nocardia NEAU-351.nov., a novel actinomycete isolated from the cow dung.</title>
        <authorList>
            <person name="Zhang X."/>
        </authorList>
    </citation>
    <scope>NUCLEOTIDE SEQUENCE</scope>
    <source>
        <strain evidence="2">NEAU-351</strain>
    </source>
</reference>
<dbReference type="Proteomes" id="UP000655751">
    <property type="component" value="Unassembled WGS sequence"/>
</dbReference>
<name>A0A931IKA3_9NOCA</name>
<organism evidence="2 3">
    <name type="scientific">Nocardia bovistercoris</name>
    <dbReference type="NCBI Taxonomy" id="2785916"/>
    <lineage>
        <taxon>Bacteria</taxon>
        <taxon>Bacillati</taxon>
        <taxon>Actinomycetota</taxon>
        <taxon>Actinomycetes</taxon>
        <taxon>Mycobacteriales</taxon>
        <taxon>Nocardiaceae</taxon>
        <taxon>Nocardia</taxon>
    </lineage>
</organism>
<gene>
    <name evidence="2" type="ORF">IT779_35430</name>
</gene>
<proteinExistence type="predicted"/>
<feature type="transmembrane region" description="Helical" evidence="1">
    <location>
        <begin position="15"/>
        <end position="34"/>
    </location>
</feature>
<dbReference type="AlphaFoldDB" id="A0A931IKA3"/>
<dbReference type="EMBL" id="JADMLG010000026">
    <property type="protein sequence ID" value="MBH0781577.1"/>
    <property type="molecule type" value="Genomic_DNA"/>
</dbReference>
<keyword evidence="1" id="KW-0472">Membrane</keyword>
<dbReference type="RefSeq" id="WP_196153861.1">
    <property type="nucleotide sequence ID" value="NZ_JADMLG010000026.1"/>
</dbReference>
<accession>A0A931IKA3</accession>
<feature type="transmembrane region" description="Helical" evidence="1">
    <location>
        <begin position="73"/>
        <end position="96"/>
    </location>
</feature>
<evidence type="ECO:0000313" key="3">
    <source>
        <dbReference type="Proteomes" id="UP000655751"/>
    </source>
</evidence>
<keyword evidence="1" id="KW-1133">Transmembrane helix</keyword>
<comment type="caution">
    <text evidence="2">The sequence shown here is derived from an EMBL/GenBank/DDBJ whole genome shotgun (WGS) entry which is preliminary data.</text>
</comment>
<keyword evidence="1" id="KW-0812">Transmembrane</keyword>
<protein>
    <recommendedName>
        <fullName evidence="4">Integral membrane protein</fullName>
    </recommendedName>
</protein>
<evidence type="ECO:0000256" key="1">
    <source>
        <dbReference type="SAM" id="Phobius"/>
    </source>
</evidence>